<dbReference type="Pfam" id="PF00535">
    <property type="entry name" value="Glycos_transf_2"/>
    <property type="match status" value="1"/>
</dbReference>
<evidence type="ECO:0000313" key="2">
    <source>
        <dbReference type="EMBL" id="MCZ8373502.1"/>
    </source>
</evidence>
<dbReference type="InterPro" id="IPR001173">
    <property type="entry name" value="Glyco_trans_2-like"/>
</dbReference>
<dbReference type="PANTHER" id="PTHR22916:SF3">
    <property type="entry name" value="UDP-GLCNAC:BETAGAL BETA-1,3-N-ACETYLGLUCOSAMINYLTRANSFERASE-LIKE PROTEIN 1"/>
    <property type="match status" value="1"/>
</dbReference>
<dbReference type="SUPFAM" id="SSF53448">
    <property type="entry name" value="Nucleotide-diphospho-sugar transferases"/>
    <property type="match status" value="1"/>
</dbReference>
<comment type="caution">
    <text evidence="2">The sequence shown here is derived from an EMBL/GenBank/DDBJ whole genome shotgun (WGS) entry which is preliminary data.</text>
</comment>
<evidence type="ECO:0000259" key="1">
    <source>
        <dbReference type="Pfam" id="PF00535"/>
    </source>
</evidence>
<dbReference type="EMBL" id="JAPZVM010000013">
    <property type="protein sequence ID" value="MCZ8373502.1"/>
    <property type="molecule type" value="Genomic_DNA"/>
</dbReference>
<dbReference type="InterPro" id="IPR029044">
    <property type="entry name" value="Nucleotide-diphossugar_trans"/>
</dbReference>
<sequence length="315" mass="37604">MSFFKENPLVTVAIPAYKREYLYNAIESVLNQSYSNLELIIVDDHSPENLKDIVSSFKDERIKYYVNQNNIGKFNPVNNWNKCLSYARGEFFALLCDDDVYEPNFIEEMLYLAYKYPFINVFRARAEIIDSNGYVIDYYPSSPELETCFDYVWHVVHQLRRQTISEFMYRLKRIKYCNGYYSFPYAWYSDYFSVFRFSLDEGIGSTSKILVKFRMSGINITSLGGYKLYALLEAINDFDREMKKFIDANFHDKEKYLSAALKRRIYEDKMGLLYETSWKLFFRSFLLRKKYAIVLKMLFRVLFMRISKAVKSSFL</sequence>
<gene>
    <name evidence="2" type="ORF">O6P32_12425</name>
</gene>
<dbReference type="Gene3D" id="3.90.550.10">
    <property type="entry name" value="Spore Coat Polysaccharide Biosynthesis Protein SpsA, Chain A"/>
    <property type="match status" value="1"/>
</dbReference>
<dbReference type="RefSeq" id="WP_269878832.1">
    <property type="nucleotide sequence ID" value="NZ_JAPZVM010000013.1"/>
</dbReference>
<feature type="domain" description="Glycosyltransferase 2-like" evidence="1">
    <location>
        <begin position="11"/>
        <end position="131"/>
    </location>
</feature>
<name>A0ABT4PKB0_9BACT</name>
<reference evidence="2" key="1">
    <citation type="submission" date="2022-12" db="EMBL/GenBank/DDBJ databases">
        <title>Phocaeicola acetigenes sp. nov., isolated feces from a healthy human.</title>
        <authorList>
            <person name="Do H."/>
            <person name="Ha Y.B."/>
            <person name="Kim J.-S."/>
            <person name="Suh M.K."/>
            <person name="Kim H.S."/>
            <person name="Lee J.-S."/>
        </authorList>
    </citation>
    <scope>NUCLEOTIDE SEQUENCE</scope>
    <source>
        <strain evidence="2">KGMB11183</strain>
    </source>
</reference>
<dbReference type="PANTHER" id="PTHR22916">
    <property type="entry name" value="GLYCOSYLTRANSFERASE"/>
    <property type="match status" value="1"/>
</dbReference>
<dbReference type="CDD" id="cd00761">
    <property type="entry name" value="Glyco_tranf_GTA_type"/>
    <property type="match status" value="1"/>
</dbReference>
<organism evidence="2 3">
    <name type="scientific">Phocaeicola acetigenes</name>
    <dbReference type="NCBI Taxonomy" id="3016083"/>
    <lineage>
        <taxon>Bacteria</taxon>
        <taxon>Pseudomonadati</taxon>
        <taxon>Bacteroidota</taxon>
        <taxon>Bacteroidia</taxon>
        <taxon>Bacteroidales</taxon>
        <taxon>Bacteroidaceae</taxon>
        <taxon>Phocaeicola</taxon>
    </lineage>
</organism>
<proteinExistence type="predicted"/>
<accession>A0ABT4PKB0</accession>
<protein>
    <submittedName>
        <fullName evidence="2">Glycosyltransferase family 2 protein</fullName>
    </submittedName>
</protein>
<dbReference type="Proteomes" id="UP001141933">
    <property type="component" value="Unassembled WGS sequence"/>
</dbReference>
<evidence type="ECO:0000313" key="3">
    <source>
        <dbReference type="Proteomes" id="UP001141933"/>
    </source>
</evidence>
<keyword evidence="3" id="KW-1185">Reference proteome</keyword>